<gene>
    <name evidence="1" type="ORF">GMARGA_LOCUS16542</name>
</gene>
<evidence type="ECO:0000313" key="2">
    <source>
        <dbReference type="Proteomes" id="UP000789901"/>
    </source>
</evidence>
<dbReference type="Proteomes" id="UP000789901">
    <property type="component" value="Unassembled WGS sequence"/>
</dbReference>
<accession>A0ABN7VBR5</accession>
<keyword evidence="2" id="KW-1185">Reference proteome</keyword>
<organism evidence="1 2">
    <name type="scientific">Gigaspora margarita</name>
    <dbReference type="NCBI Taxonomy" id="4874"/>
    <lineage>
        <taxon>Eukaryota</taxon>
        <taxon>Fungi</taxon>
        <taxon>Fungi incertae sedis</taxon>
        <taxon>Mucoromycota</taxon>
        <taxon>Glomeromycotina</taxon>
        <taxon>Glomeromycetes</taxon>
        <taxon>Diversisporales</taxon>
        <taxon>Gigasporaceae</taxon>
        <taxon>Gigaspora</taxon>
    </lineage>
</organism>
<name>A0ABN7VBR5_GIGMA</name>
<dbReference type="EMBL" id="CAJVQB010012049">
    <property type="protein sequence ID" value="CAG8752427.1"/>
    <property type="molecule type" value="Genomic_DNA"/>
</dbReference>
<dbReference type="SUPFAM" id="SSF57850">
    <property type="entry name" value="RING/U-box"/>
    <property type="match status" value="1"/>
</dbReference>
<comment type="caution">
    <text evidence="1">The sequence shown here is derived from an EMBL/GenBank/DDBJ whole genome shotgun (WGS) entry which is preliminary data.</text>
</comment>
<sequence length="196" mass="22202">MNISTSALDILYQISNLCYICQKPIKKLATVLECDHILYFNCAIGFFAIKAVEEDISDLAEALKPGNTPKPKDLSYSDAIEEISSSTAQRFLLLYKNIDQAEKLLARSEKNVIHTKKENKIVANIKKLLPSNTSINVIKKRIAIAQKIYDIFSTIDEIEFIKTGDNKPKFRIERESSNIWTDFDILQSNDPKGLNS</sequence>
<feature type="non-terminal residue" evidence="1">
    <location>
        <position position="196"/>
    </location>
</feature>
<protein>
    <submittedName>
        <fullName evidence="1">27376_t:CDS:1</fullName>
    </submittedName>
</protein>
<evidence type="ECO:0000313" key="1">
    <source>
        <dbReference type="EMBL" id="CAG8752427.1"/>
    </source>
</evidence>
<proteinExistence type="predicted"/>
<reference evidence="1 2" key="1">
    <citation type="submission" date="2021-06" db="EMBL/GenBank/DDBJ databases">
        <authorList>
            <person name="Kallberg Y."/>
            <person name="Tangrot J."/>
            <person name="Rosling A."/>
        </authorList>
    </citation>
    <scope>NUCLEOTIDE SEQUENCE [LARGE SCALE GENOMIC DNA]</scope>
    <source>
        <strain evidence="1 2">120-4 pot B 10/14</strain>
    </source>
</reference>